<dbReference type="InterPro" id="IPR015424">
    <property type="entry name" value="PyrdxlP-dep_Trfase"/>
</dbReference>
<dbReference type="RefSeq" id="XP_055898661.1">
    <property type="nucleotide sequence ID" value="XM_056042686.1"/>
</dbReference>
<dbReference type="AlphaFoldDB" id="A0A9W3BGB6"/>
<dbReference type="GO" id="GO:0030170">
    <property type="term" value="F:pyridoxal phosphate binding"/>
    <property type="evidence" value="ECO:0007669"/>
    <property type="project" value="InterPro"/>
</dbReference>
<dbReference type="GO" id="GO:0047536">
    <property type="term" value="F:2-aminoadipate transaminase activity"/>
    <property type="evidence" value="ECO:0007669"/>
    <property type="project" value="TreeGrafter"/>
</dbReference>
<reference evidence="3 4" key="1">
    <citation type="submission" date="2025-04" db="UniProtKB">
        <authorList>
            <consortium name="RefSeq"/>
        </authorList>
    </citation>
    <scope>IDENTIFICATION</scope>
</reference>
<evidence type="ECO:0000313" key="3">
    <source>
        <dbReference type="RefSeq" id="XP_055898659.1"/>
    </source>
</evidence>
<evidence type="ECO:0000313" key="2">
    <source>
        <dbReference type="Proteomes" id="UP001165740"/>
    </source>
</evidence>
<dbReference type="OMA" id="MIALDSM"/>
<dbReference type="RefSeq" id="XP_055898663.1">
    <property type="nucleotide sequence ID" value="XM_056042688.1"/>
</dbReference>
<dbReference type="PANTHER" id="PTHR42858:SF1">
    <property type="entry name" value="LD15494P"/>
    <property type="match status" value="1"/>
</dbReference>
<feature type="domain" description="Aminotransferase class I/classII large" evidence="1">
    <location>
        <begin position="56"/>
        <end position="399"/>
    </location>
</feature>
<dbReference type="GeneID" id="106071491"/>
<dbReference type="CDD" id="cd00609">
    <property type="entry name" value="AAT_like"/>
    <property type="match status" value="1"/>
</dbReference>
<dbReference type="SUPFAM" id="SSF53383">
    <property type="entry name" value="PLP-dependent transferases"/>
    <property type="match status" value="1"/>
</dbReference>
<organism evidence="2 6">
    <name type="scientific">Biomphalaria glabrata</name>
    <name type="common">Bloodfluke planorb</name>
    <name type="synonym">Freshwater snail</name>
    <dbReference type="NCBI Taxonomy" id="6526"/>
    <lineage>
        <taxon>Eukaryota</taxon>
        <taxon>Metazoa</taxon>
        <taxon>Spiralia</taxon>
        <taxon>Lophotrochozoa</taxon>
        <taxon>Mollusca</taxon>
        <taxon>Gastropoda</taxon>
        <taxon>Heterobranchia</taxon>
        <taxon>Euthyneura</taxon>
        <taxon>Panpulmonata</taxon>
        <taxon>Hygrophila</taxon>
        <taxon>Lymnaeoidea</taxon>
        <taxon>Planorbidae</taxon>
        <taxon>Biomphalaria</taxon>
    </lineage>
</organism>
<dbReference type="RefSeq" id="XP_055898662.1">
    <property type="nucleotide sequence ID" value="XM_056042687.1"/>
</dbReference>
<dbReference type="PANTHER" id="PTHR42858">
    <property type="entry name" value="AMINOTRANSFERASE"/>
    <property type="match status" value="1"/>
</dbReference>
<dbReference type="Pfam" id="PF00155">
    <property type="entry name" value="Aminotran_1_2"/>
    <property type="match status" value="1"/>
</dbReference>
<evidence type="ECO:0000313" key="7">
    <source>
        <dbReference type="RefSeq" id="XP_055898663.1"/>
    </source>
</evidence>
<gene>
    <name evidence="3 4 5 6 7" type="primary">LOC106071491</name>
</gene>
<evidence type="ECO:0000313" key="6">
    <source>
        <dbReference type="RefSeq" id="XP_055898662.1"/>
    </source>
</evidence>
<dbReference type="Gene3D" id="3.40.640.10">
    <property type="entry name" value="Type I PLP-dependent aspartate aminotransferase-like (Major domain)"/>
    <property type="match status" value="1"/>
</dbReference>
<accession>A0A9W3BGB6</accession>
<dbReference type="Proteomes" id="UP001165740">
    <property type="component" value="Chromosome 9"/>
</dbReference>
<proteinExistence type="predicted"/>
<keyword evidence="2" id="KW-1185">Reference proteome</keyword>
<sequence length="429" mass="48530">MMNHQEVENELRFLMQWRNNGISFIPGSPGVEMLNACSKMLLNASDKILNDPNINIGNLFKYGENQGDQEFRENLAHFLTDEYGDDVKSSNLMVTAGATQGLHAILTILCDKKTPVFIEDPTYFLASRMIKDDLQINTIPVQGDETGMIPECLEKALLSYKDQKQNVTCEPSSRFWAAVYLVPVFSNPTGWTYTEERCKKLVQVARKYNILLIAEDVYNLIYFQDACPPKRLLSYDLATDADYTGGNVLSNGTFSKIFAPSVRLGWIEGPAKLLCPIYESFLTWSGGSFNHYMAKVMSQLLSSGALKEHTEWLRASYKKRLAALCDTLDELKPTDWQYHRPKGGFFVWVTFPEHLSALEFLRFARERYDVTFLPGICCSPTLGSKNSARLAFSSLNEDAIVSGLKKLILAYENFTKSCVDRVDVFQCIC</sequence>
<dbReference type="RefSeq" id="XP_055898660.1">
    <property type="nucleotide sequence ID" value="XM_056042685.1"/>
</dbReference>
<dbReference type="InterPro" id="IPR015421">
    <property type="entry name" value="PyrdxlP-dep_Trfase_major"/>
</dbReference>
<evidence type="ECO:0000259" key="1">
    <source>
        <dbReference type="Pfam" id="PF00155"/>
    </source>
</evidence>
<evidence type="ECO:0000313" key="4">
    <source>
        <dbReference type="RefSeq" id="XP_055898660.1"/>
    </source>
</evidence>
<dbReference type="InterPro" id="IPR015422">
    <property type="entry name" value="PyrdxlP-dep_Trfase_small"/>
</dbReference>
<dbReference type="RefSeq" id="XP_055898659.1">
    <property type="nucleotide sequence ID" value="XM_056042684.1"/>
</dbReference>
<dbReference type="Gene3D" id="3.90.1150.10">
    <property type="entry name" value="Aspartate Aminotransferase, domain 1"/>
    <property type="match status" value="1"/>
</dbReference>
<dbReference type="OrthoDB" id="7042322at2759"/>
<dbReference type="InterPro" id="IPR004839">
    <property type="entry name" value="Aminotransferase_I/II_large"/>
</dbReference>
<evidence type="ECO:0000313" key="5">
    <source>
        <dbReference type="RefSeq" id="XP_055898661.1"/>
    </source>
</evidence>
<protein>
    <submittedName>
        <fullName evidence="3 4">2-aminoadipate transaminase-like</fullName>
    </submittedName>
</protein>
<name>A0A9W3BGB6_BIOGL</name>